<dbReference type="Proteomes" id="UP000030106">
    <property type="component" value="Unassembled WGS sequence"/>
</dbReference>
<sequence>MCKFYYEITLCACGEAGRCLGALRTSQVSIGGTPYHVVSDAVHRSEICLRRRLKERGSRASRDCFQTAISSRMGTVQEFCPCTAEDRCRRIEEAVETPYGMRHAVNQTGLVTVVCKQRRFVMSSAAFAARECPNTSEGSRAGPEGDGFRYEPAERMCQLCADFCGIPRGV</sequence>
<dbReference type="OrthoDB" id="4861994at2759"/>
<dbReference type="AlphaFoldDB" id="A0A0A2VJM9"/>
<reference evidence="1 2" key="1">
    <citation type="submission" date="2012-10" db="EMBL/GenBank/DDBJ databases">
        <title>Genome sequencing and analysis of entomopathogenic fungi Beauveria bassiana D1-5.</title>
        <authorList>
            <person name="Li Q."/>
            <person name="Wang L."/>
            <person name="Zhang Z."/>
            <person name="Wang Q."/>
            <person name="Ren J."/>
            <person name="Wang M."/>
            <person name="Xu W."/>
            <person name="Wang J."/>
            <person name="Lu Y."/>
            <person name="Du Q."/>
            <person name="Sun Z."/>
        </authorList>
    </citation>
    <scope>NUCLEOTIDE SEQUENCE [LARGE SCALE GENOMIC DNA]</scope>
    <source>
        <strain evidence="1 2">D1-5</strain>
    </source>
</reference>
<organism evidence="1 2">
    <name type="scientific">Beauveria bassiana D1-5</name>
    <dbReference type="NCBI Taxonomy" id="1245745"/>
    <lineage>
        <taxon>Eukaryota</taxon>
        <taxon>Fungi</taxon>
        <taxon>Dikarya</taxon>
        <taxon>Ascomycota</taxon>
        <taxon>Pezizomycotina</taxon>
        <taxon>Sordariomycetes</taxon>
        <taxon>Hypocreomycetidae</taxon>
        <taxon>Hypocreales</taxon>
        <taxon>Cordycipitaceae</taxon>
        <taxon>Beauveria</taxon>
    </lineage>
</organism>
<proteinExistence type="predicted"/>
<accession>A0A0A2VJM9</accession>
<protein>
    <submittedName>
        <fullName evidence="1">Uncharacterized protein</fullName>
    </submittedName>
</protein>
<evidence type="ECO:0000313" key="1">
    <source>
        <dbReference type="EMBL" id="KGQ07803.1"/>
    </source>
</evidence>
<dbReference type="HOGENOM" id="CLU_1570350_0_0_1"/>
<dbReference type="EMBL" id="ANFO01000640">
    <property type="protein sequence ID" value="KGQ07803.1"/>
    <property type="molecule type" value="Genomic_DNA"/>
</dbReference>
<evidence type="ECO:0000313" key="2">
    <source>
        <dbReference type="Proteomes" id="UP000030106"/>
    </source>
</evidence>
<gene>
    <name evidence="1" type="ORF">BBAD15_g6884</name>
</gene>
<comment type="caution">
    <text evidence="1">The sequence shown here is derived from an EMBL/GenBank/DDBJ whole genome shotgun (WGS) entry which is preliminary data.</text>
</comment>
<name>A0A0A2VJM9_BEABA</name>